<dbReference type="Proteomes" id="UP001150904">
    <property type="component" value="Unassembled WGS sequence"/>
</dbReference>
<dbReference type="Pfam" id="PF11915">
    <property type="entry name" value="DUF3433"/>
    <property type="match status" value="2"/>
</dbReference>
<dbReference type="PANTHER" id="PTHR37544">
    <property type="entry name" value="SPRAY-RELATED"/>
    <property type="match status" value="1"/>
</dbReference>
<keyword evidence="2" id="KW-0472">Membrane</keyword>
<gene>
    <name evidence="3" type="ORF">N7498_000740</name>
</gene>
<dbReference type="EMBL" id="JAPQKR010000004">
    <property type="protein sequence ID" value="KAJ5218641.1"/>
    <property type="molecule type" value="Genomic_DNA"/>
</dbReference>
<reference evidence="3" key="2">
    <citation type="journal article" date="2023" name="IMA Fungus">
        <title>Comparative genomic study of the Penicillium genus elucidates a diverse pangenome and 15 lateral gene transfer events.</title>
        <authorList>
            <person name="Petersen C."/>
            <person name="Sorensen T."/>
            <person name="Nielsen M.R."/>
            <person name="Sondergaard T.E."/>
            <person name="Sorensen J.L."/>
            <person name="Fitzpatrick D.A."/>
            <person name="Frisvad J.C."/>
            <person name="Nielsen K.L."/>
        </authorList>
    </citation>
    <scope>NUCLEOTIDE SEQUENCE</scope>
    <source>
        <strain evidence="3">IBT 15544</strain>
    </source>
</reference>
<evidence type="ECO:0000313" key="4">
    <source>
        <dbReference type="Proteomes" id="UP001150904"/>
    </source>
</evidence>
<evidence type="ECO:0000256" key="1">
    <source>
        <dbReference type="SAM" id="MobiDB-lite"/>
    </source>
</evidence>
<keyword evidence="4" id="KW-1185">Reference proteome</keyword>
<feature type="transmembrane region" description="Helical" evidence="2">
    <location>
        <begin position="622"/>
        <end position="644"/>
    </location>
</feature>
<feature type="transmembrane region" description="Helical" evidence="2">
    <location>
        <begin position="499"/>
        <end position="520"/>
    </location>
</feature>
<feature type="transmembrane region" description="Helical" evidence="2">
    <location>
        <begin position="1091"/>
        <end position="1111"/>
    </location>
</feature>
<reference evidence="3" key="1">
    <citation type="submission" date="2022-12" db="EMBL/GenBank/DDBJ databases">
        <authorList>
            <person name="Petersen C."/>
        </authorList>
    </citation>
    <scope>NUCLEOTIDE SEQUENCE</scope>
    <source>
        <strain evidence="3">IBT 15544</strain>
    </source>
</reference>
<dbReference type="OrthoDB" id="3248909at2759"/>
<dbReference type="GeneID" id="83175103"/>
<keyword evidence="2" id="KW-0812">Transmembrane</keyword>
<dbReference type="InterPro" id="IPR021840">
    <property type="entry name" value="DUF3433"/>
</dbReference>
<dbReference type="PANTHER" id="PTHR37544:SF3">
    <property type="entry name" value="SPRAY"/>
    <property type="match status" value="1"/>
</dbReference>
<evidence type="ECO:0000256" key="2">
    <source>
        <dbReference type="SAM" id="Phobius"/>
    </source>
</evidence>
<feature type="transmembrane region" description="Helical" evidence="2">
    <location>
        <begin position="139"/>
        <end position="165"/>
    </location>
</feature>
<feature type="transmembrane region" description="Helical" evidence="2">
    <location>
        <begin position="729"/>
        <end position="751"/>
    </location>
</feature>
<dbReference type="AlphaFoldDB" id="A0A9W9NEX4"/>
<sequence length="1218" mass="135911">MVESENGSGSSGIALGRNRHWMPTSLRRPFLFTVAAFLLLMGVSIELLRQYSNRHHGLIHLKSYEDLGRLTSGVYTYVPTAFAVLVVALWNICTLDVLRLEPFFQLANPRGAPGTVLFTNYSFFYGIVTPIMAARNRHWIVACVSTIALVLRMMLPSLLSGLVYLDEPTMVVVRHLNTWPSLVNLETQSSWLNNAASHSRNRTDIFEETFFFYQTPDYALPPISRPVHANRGASTWELTQNVHWANLSCVEVSVDDIIPTKWIGSNSTGTALAWDIRNVLFQNASDTSADSNCQIDITLNSTYPTGNGLSQIRHWEPLNPNPNAEDTATLNRTGCESFSLMGLTIDVDATSKDLASKATVFGCTAAYWRAEADITLPTNSSIADVTNVSNMTTTLTPADLSISSFQNLLFTKYLQIDLTLWNNGLSISLAGSTGVNRTLIRSDPNRINITQYEQAVAQLWNRQFVGSMNKFFNTTTGPTRVQAKQSTDTIIYSVASHSALVAEGLLLSAFLLLLVMALIYPLRPNFLLSDPGSIAAQCALITDTFSSLNRLMHSDVDYYRATPRQLRRFARTLRCIWVDGPDGKRIDIIPREGHTAAPNPGASRARRRARLNARPHFLTPPWFLVECVLMAGVLGAFGVSFQFIRLDKFDTSDSAGTMTVALFLIYGPTVIASMISSLFVSVHRHIGNMEPWVQLQEGMALAKHSLTVKYGSHTPVTAWKQFRENRPPLLVALSAVCILDFVLTIVSSGLFEPSVDRWTEHTDVIAAQYNDSRFFNPEVRAVFNGYSLISDGLFTGNSLLSWNTASFSFYPLGINDPDAQYNDWTMYTARTRGIGVELQCGEVSPSQSRYDSLSDSSYWTYTPFEAATGTNCTAEMQRPTENTQSGSLYFSASMNTSLACQTSFVVSRYGDINGTNIIYGAETNSSVFHCSPKVIIEDFEMEFDPNGLVFGYQPIPGSSVTSGPMFQNVSSGLVLFNQAFIRHGEVDQSWPALLTTQVYDRLIANHTSHNHTWSNHKFRHHSHPHPNTEAQEQALLIHTLQTVYRATFTTYTTLQRDLYLSPLALSQNANTTIPSTVMSAVWDITPSNTTIVIIIILLSIDLFVLVGVFWLRHKHYAGAPVPHSIGSLVPWVAHSRMLNDIRGTGNWSEQKRKEHLERLGYRYRFGEWGGADGPVALDYDEKPLIEEERHEMDEIELTRSIKREESGTDPPEEPHDRE</sequence>
<accession>A0A9W9NEX4</accession>
<evidence type="ECO:0000313" key="3">
    <source>
        <dbReference type="EMBL" id="KAJ5218641.1"/>
    </source>
</evidence>
<feature type="transmembrane region" description="Helical" evidence="2">
    <location>
        <begin position="656"/>
        <end position="680"/>
    </location>
</feature>
<keyword evidence="2" id="KW-1133">Transmembrane helix</keyword>
<proteinExistence type="predicted"/>
<feature type="transmembrane region" description="Helical" evidence="2">
    <location>
        <begin position="70"/>
        <end position="92"/>
    </location>
</feature>
<dbReference type="RefSeq" id="XP_058313214.1">
    <property type="nucleotide sequence ID" value="XM_058447803.1"/>
</dbReference>
<feature type="transmembrane region" description="Helical" evidence="2">
    <location>
        <begin position="112"/>
        <end position="132"/>
    </location>
</feature>
<feature type="region of interest" description="Disordered" evidence="1">
    <location>
        <begin position="1195"/>
        <end position="1218"/>
    </location>
</feature>
<organism evidence="3 4">
    <name type="scientific">Penicillium cinerascens</name>
    <dbReference type="NCBI Taxonomy" id="70096"/>
    <lineage>
        <taxon>Eukaryota</taxon>
        <taxon>Fungi</taxon>
        <taxon>Dikarya</taxon>
        <taxon>Ascomycota</taxon>
        <taxon>Pezizomycotina</taxon>
        <taxon>Eurotiomycetes</taxon>
        <taxon>Eurotiomycetidae</taxon>
        <taxon>Eurotiales</taxon>
        <taxon>Aspergillaceae</taxon>
        <taxon>Penicillium</taxon>
    </lineage>
</organism>
<protein>
    <submittedName>
        <fullName evidence="3">Uncharacterized protein</fullName>
    </submittedName>
</protein>
<name>A0A9W9NEX4_9EURO</name>
<feature type="transmembrane region" description="Helical" evidence="2">
    <location>
        <begin position="30"/>
        <end position="49"/>
    </location>
</feature>
<comment type="caution">
    <text evidence="3">The sequence shown here is derived from an EMBL/GenBank/DDBJ whole genome shotgun (WGS) entry which is preliminary data.</text>
</comment>